<dbReference type="RefSeq" id="WP_377180075.1">
    <property type="nucleotide sequence ID" value="NZ_JBHUOG010000001.1"/>
</dbReference>
<evidence type="ECO:0000313" key="5">
    <source>
        <dbReference type="Proteomes" id="UP001597479"/>
    </source>
</evidence>
<dbReference type="InterPro" id="IPR009430">
    <property type="entry name" value="GvpL/GvpF"/>
</dbReference>
<comment type="similarity">
    <text evidence="3">Belongs to the gas vesicle GvpF/GvpL family.</text>
</comment>
<sequence length="254" mass="27722">MTGPGGLYVYAVVRGAPADPGTGIDDAPLRVVTVDGLSAVVHHHDDGPLTGSDDDVRRRVVEHSDAVDRLWQGGSTLLPMTFNVIVAGTEDESAQSRLESWLTRHAEELLARLDRVDGRVELRVEIGLDQQEAARGDPDAEAVRAELEARPPGVQRLLRKRLDRIERDVAGALADDLYQGYRRRLAGVSQELTENRGARAEPGVVPVLSFSLLVTREESGAVGQELAAIRDEQPAARIRYLGPWPPYSFADVPQ</sequence>
<dbReference type="Proteomes" id="UP001597479">
    <property type="component" value="Unassembled WGS sequence"/>
</dbReference>
<organism evidence="4 5">
    <name type="scientific">Promicromonospora vindobonensis</name>
    <dbReference type="NCBI Taxonomy" id="195748"/>
    <lineage>
        <taxon>Bacteria</taxon>
        <taxon>Bacillati</taxon>
        <taxon>Actinomycetota</taxon>
        <taxon>Actinomycetes</taxon>
        <taxon>Micrococcales</taxon>
        <taxon>Promicromonosporaceae</taxon>
        <taxon>Promicromonospora</taxon>
    </lineage>
</organism>
<evidence type="ECO:0000256" key="2">
    <source>
        <dbReference type="ARBA" id="ARBA00035108"/>
    </source>
</evidence>
<comment type="caution">
    <text evidence="4">The sequence shown here is derived from an EMBL/GenBank/DDBJ whole genome shotgun (WGS) entry which is preliminary data.</text>
</comment>
<name>A0ABW5VL71_9MICO</name>
<reference evidence="5" key="1">
    <citation type="journal article" date="2019" name="Int. J. Syst. Evol. Microbiol.">
        <title>The Global Catalogue of Microorganisms (GCM) 10K type strain sequencing project: providing services to taxonomists for standard genome sequencing and annotation.</title>
        <authorList>
            <consortium name="The Broad Institute Genomics Platform"/>
            <consortium name="The Broad Institute Genome Sequencing Center for Infectious Disease"/>
            <person name="Wu L."/>
            <person name="Ma J."/>
        </authorList>
    </citation>
    <scope>NUCLEOTIDE SEQUENCE [LARGE SCALE GENOMIC DNA]</scope>
    <source>
        <strain evidence="5">CCM 7044</strain>
    </source>
</reference>
<dbReference type="EMBL" id="JBHUOG010000001">
    <property type="protein sequence ID" value="MFD2792448.1"/>
    <property type="molecule type" value="Genomic_DNA"/>
</dbReference>
<dbReference type="PANTHER" id="PTHR36852:SF1">
    <property type="entry name" value="PROTEIN GVPL 2"/>
    <property type="match status" value="1"/>
</dbReference>
<accession>A0ABW5VL71</accession>
<dbReference type="Pfam" id="PF06386">
    <property type="entry name" value="GvpL_GvpF"/>
    <property type="match status" value="1"/>
</dbReference>
<protein>
    <submittedName>
        <fullName evidence="4">GvpL/GvpF family gas vesicle protein</fullName>
    </submittedName>
</protein>
<proteinExistence type="inferred from homology"/>
<gene>
    <name evidence="4" type="ORF">ACFS27_02695</name>
</gene>
<evidence type="ECO:0000256" key="1">
    <source>
        <dbReference type="ARBA" id="ARBA00022987"/>
    </source>
</evidence>
<comment type="subcellular location">
    <subcellularLocation>
        <location evidence="2">Gas vesicle</location>
    </subcellularLocation>
</comment>
<keyword evidence="5" id="KW-1185">Reference proteome</keyword>
<keyword evidence="1" id="KW-0304">Gas vesicle</keyword>
<evidence type="ECO:0000313" key="4">
    <source>
        <dbReference type="EMBL" id="MFD2792448.1"/>
    </source>
</evidence>
<dbReference type="PANTHER" id="PTHR36852">
    <property type="entry name" value="PROTEIN GVPL 2"/>
    <property type="match status" value="1"/>
</dbReference>
<evidence type="ECO:0000256" key="3">
    <source>
        <dbReference type="ARBA" id="ARBA00035643"/>
    </source>
</evidence>